<dbReference type="RefSeq" id="WP_377119595.1">
    <property type="nucleotide sequence ID" value="NZ_JBHRSD010000001.1"/>
</dbReference>
<dbReference type="EMBL" id="JBHRSD010000001">
    <property type="protein sequence ID" value="MFC3030921.1"/>
    <property type="molecule type" value="Genomic_DNA"/>
</dbReference>
<dbReference type="Gene3D" id="3.30.2010.10">
    <property type="entry name" value="Metalloproteases ('zincins'), catalytic domain"/>
    <property type="match status" value="1"/>
</dbReference>
<comment type="similarity">
    <text evidence="6">Belongs to the peptidase M48 family.</text>
</comment>
<evidence type="ECO:0000256" key="7">
    <source>
        <dbReference type="SAM" id="Phobius"/>
    </source>
</evidence>
<evidence type="ECO:0000256" key="3">
    <source>
        <dbReference type="ARBA" id="ARBA00022801"/>
    </source>
</evidence>
<accession>A0ABV7CDJ5</accession>
<name>A0ABV7CDJ5_9GAMM</name>
<evidence type="ECO:0000313" key="9">
    <source>
        <dbReference type="EMBL" id="MFC3030921.1"/>
    </source>
</evidence>
<dbReference type="InterPro" id="IPR001915">
    <property type="entry name" value="Peptidase_M48"/>
</dbReference>
<evidence type="ECO:0000256" key="2">
    <source>
        <dbReference type="ARBA" id="ARBA00022723"/>
    </source>
</evidence>
<proteinExistence type="inferred from homology"/>
<feature type="domain" description="Peptidase M48" evidence="8">
    <location>
        <begin position="182"/>
        <end position="347"/>
    </location>
</feature>
<sequence>METLSGKRYRAGQSHVETVQLTYTKHGVSFTPDENYAWAQLKFDAVITGLPAAITLPGGDRFEPDDAHFRWPSQASATGFATRFETCVAKLENHPFAAIFAVLAVPALIWLLVTVLIPKVALHSAKVMPDAVITEMGEQAHHFLTLAMLSDSEIKLEQQSQLNTLWQSTLAKLQQSPNGLHPARQYRLYFYASSTLGANALALPNGDVIVTDDLVNKLASQPDALTAILLHEIGHVEQFHSARMAAQSALASLTFALLFGDLESVAELVIGTGSVYVQQQFSQQMEWEADRYALSRLYQLGLSGEALANALSTITQSSELSTTENSSVWQNYLSTHPSTTDRIIVARQYRGE</sequence>
<keyword evidence="7" id="KW-0812">Transmembrane</keyword>
<organism evidence="9 10">
    <name type="scientific">Pseudoalteromonas fenneropenaei</name>
    <dbReference type="NCBI Taxonomy" id="1737459"/>
    <lineage>
        <taxon>Bacteria</taxon>
        <taxon>Pseudomonadati</taxon>
        <taxon>Pseudomonadota</taxon>
        <taxon>Gammaproteobacteria</taxon>
        <taxon>Alteromonadales</taxon>
        <taxon>Pseudoalteromonadaceae</taxon>
        <taxon>Pseudoalteromonas</taxon>
    </lineage>
</organism>
<dbReference type="PANTHER" id="PTHR22726:SF1">
    <property type="entry name" value="METALLOENDOPEPTIDASE OMA1, MITOCHONDRIAL"/>
    <property type="match status" value="1"/>
</dbReference>
<comment type="cofactor">
    <cofactor evidence="6">
        <name>Zn(2+)</name>
        <dbReference type="ChEBI" id="CHEBI:29105"/>
    </cofactor>
    <text evidence="6">Binds 1 zinc ion per subunit.</text>
</comment>
<keyword evidence="2" id="KW-0479">Metal-binding</keyword>
<keyword evidence="7" id="KW-1133">Transmembrane helix</keyword>
<evidence type="ECO:0000313" key="10">
    <source>
        <dbReference type="Proteomes" id="UP001595453"/>
    </source>
</evidence>
<evidence type="ECO:0000259" key="8">
    <source>
        <dbReference type="Pfam" id="PF01435"/>
    </source>
</evidence>
<keyword evidence="5 6" id="KW-0482">Metalloprotease</keyword>
<keyword evidence="10" id="KW-1185">Reference proteome</keyword>
<dbReference type="CDD" id="cd07332">
    <property type="entry name" value="M48C_Oma1_like"/>
    <property type="match status" value="1"/>
</dbReference>
<protein>
    <submittedName>
        <fullName evidence="9">M48 family metallopeptidase</fullName>
    </submittedName>
</protein>
<dbReference type="InterPro" id="IPR051156">
    <property type="entry name" value="Mito/Outer_Membr_Metalloprot"/>
</dbReference>
<evidence type="ECO:0000256" key="1">
    <source>
        <dbReference type="ARBA" id="ARBA00022670"/>
    </source>
</evidence>
<keyword evidence="1 6" id="KW-0645">Protease</keyword>
<evidence type="ECO:0000256" key="4">
    <source>
        <dbReference type="ARBA" id="ARBA00022833"/>
    </source>
</evidence>
<evidence type="ECO:0000256" key="6">
    <source>
        <dbReference type="RuleBase" id="RU003983"/>
    </source>
</evidence>
<dbReference type="PANTHER" id="PTHR22726">
    <property type="entry name" value="METALLOENDOPEPTIDASE OMA1"/>
    <property type="match status" value="1"/>
</dbReference>
<keyword evidence="7" id="KW-0472">Membrane</keyword>
<comment type="caution">
    <text evidence="9">The sequence shown here is derived from an EMBL/GenBank/DDBJ whole genome shotgun (WGS) entry which is preliminary data.</text>
</comment>
<feature type="transmembrane region" description="Helical" evidence="7">
    <location>
        <begin position="96"/>
        <end position="117"/>
    </location>
</feature>
<gene>
    <name evidence="9" type="ORF">ACFOEE_00045</name>
</gene>
<dbReference type="Proteomes" id="UP001595453">
    <property type="component" value="Unassembled WGS sequence"/>
</dbReference>
<evidence type="ECO:0000256" key="5">
    <source>
        <dbReference type="ARBA" id="ARBA00023049"/>
    </source>
</evidence>
<keyword evidence="4 6" id="KW-0862">Zinc</keyword>
<reference evidence="10" key="1">
    <citation type="journal article" date="2019" name="Int. J. Syst. Evol. Microbiol.">
        <title>The Global Catalogue of Microorganisms (GCM) 10K type strain sequencing project: providing services to taxonomists for standard genome sequencing and annotation.</title>
        <authorList>
            <consortium name="The Broad Institute Genomics Platform"/>
            <consortium name="The Broad Institute Genome Sequencing Center for Infectious Disease"/>
            <person name="Wu L."/>
            <person name="Ma J."/>
        </authorList>
    </citation>
    <scope>NUCLEOTIDE SEQUENCE [LARGE SCALE GENOMIC DNA]</scope>
    <source>
        <strain evidence="10">KCTC 42730</strain>
    </source>
</reference>
<keyword evidence="3 6" id="KW-0378">Hydrolase</keyword>
<dbReference type="Pfam" id="PF01435">
    <property type="entry name" value="Peptidase_M48"/>
    <property type="match status" value="1"/>
</dbReference>